<comment type="caution">
    <text evidence="2">The sequence shown here is derived from an EMBL/GenBank/DDBJ whole genome shotgun (WGS) entry which is preliminary data.</text>
</comment>
<evidence type="ECO:0000256" key="1">
    <source>
        <dbReference type="SAM" id="MobiDB-lite"/>
    </source>
</evidence>
<proteinExistence type="predicted"/>
<accession>A0AAV7NTN7</accession>
<dbReference type="EMBL" id="JANPWB010000012">
    <property type="protein sequence ID" value="KAJ1119466.1"/>
    <property type="molecule type" value="Genomic_DNA"/>
</dbReference>
<protein>
    <submittedName>
        <fullName evidence="2">Uncharacterized protein</fullName>
    </submittedName>
</protein>
<evidence type="ECO:0000313" key="2">
    <source>
        <dbReference type="EMBL" id="KAJ1119466.1"/>
    </source>
</evidence>
<organism evidence="2 3">
    <name type="scientific">Pleurodeles waltl</name>
    <name type="common">Iberian ribbed newt</name>
    <dbReference type="NCBI Taxonomy" id="8319"/>
    <lineage>
        <taxon>Eukaryota</taxon>
        <taxon>Metazoa</taxon>
        <taxon>Chordata</taxon>
        <taxon>Craniata</taxon>
        <taxon>Vertebrata</taxon>
        <taxon>Euteleostomi</taxon>
        <taxon>Amphibia</taxon>
        <taxon>Batrachia</taxon>
        <taxon>Caudata</taxon>
        <taxon>Salamandroidea</taxon>
        <taxon>Salamandridae</taxon>
        <taxon>Pleurodelinae</taxon>
        <taxon>Pleurodeles</taxon>
    </lineage>
</organism>
<feature type="region of interest" description="Disordered" evidence="1">
    <location>
        <begin position="183"/>
        <end position="204"/>
    </location>
</feature>
<keyword evidence="3" id="KW-1185">Reference proteome</keyword>
<reference evidence="2" key="1">
    <citation type="journal article" date="2022" name="bioRxiv">
        <title>Sequencing and chromosome-scale assembly of the giantPleurodeles waltlgenome.</title>
        <authorList>
            <person name="Brown T."/>
            <person name="Elewa A."/>
            <person name="Iarovenko S."/>
            <person name="Subramanian E."/>
            <person name="Araus A.J."/>
            <person name="Petzold A."/>
            <person name="Susuki M."/>
            <person name="Suzuki K.-i.T."/>
            <person name="Hayashi T."/>
            <person name="Toyoda A."/>
            <person name="Oliveira C."/>
            <person name="Osipova E."/>
            <person name="Leigh N.D."/>
            <person name="Simon A."/>
            <person name="Yun M.H."/>
        </authorList>
    </citation>
    <scope>NUCLEOTIDE SEQUENCE</scope>
    <source>
        <strain evidence="2">20211129_DDA</strain>
        <tissue evidence="2">Liver</tissue>
    </source>
</reference>
<sequence length="314" mass="35764">MDLSPLVALPDAVNGPSASQSLKLLTLQTPGAVVQEVPMPNASNISLQGLTAQQLNEWLDSLNTPRNASKDEEQINHVRLATEITKLGEETMGVNRLESYTEEELRHLCPRITREVGKIHQKSADLIDKHDIEIEKTKHLKRSYRLDFEAKDFEDSRNEGASIELLQSAKIWGALEKFEGRWENKKDKRKRDSQEGSEGVQKEKDPVKILPMQEIPGGGFVHVPWHRNDILSFTNDFPKLREKQVEWFMEGLRPEIGQMIRSHLICWQVKPIDEILQCAKYSSDEIELKQKKLKEKAMVMQIKAAQTGVQGALV</sequence>
<gene>
    <name evidence="2" type="ORF">NDU88_007651</name>
</gene>
<dbReference type="AlphaFoldDB" id="A0AAV7NTN7"/>
<dbReference type="Proteomes" id="UP001066276">
    <property type="component" value="Chromosome 8"/>
</dbReference>
<evidence type="ECO:0000313" key="3">
    <source>
        <dbReference type="Proteomes" id="UP001066276"/>
    </source>
</evidence>
<name>A0AAV7NTN7_PLEWA</name>